<dbReference type="NCBIfam" id="TIGR00857">
    <property type="entry name" value="pyrC_multi"/>
    <property type="match status" value="1"/>
</dbReference>
<dbReference type="InterPro" id="IPR050138">
    <property type="entry name" value="DHOase/Allantoinase_Hydrolase"/>
</dbReference>
<comment type="function">
    <text evidence="1 6">Catalyzes the reversible cyclization of carbamoyl aspartate to dihydroorotate.</text>
</comment>
<evidence type="ECO:0000256" key="1">
    <source>
        <dbReference type="ARBA" id="ARBA00002368"/>
    </source>
</evidence>
<dbReference type="GO" id="GO:0004038">
    <property type="term" value="F:allantoinase activity"/>
    <property type="evidence" value="ECO:0007669"/>
    <property type="project" value="TreeGrafter"/>
</dbReference>
<dbReference type="HAMAP" id="MF_00220_B">
    <property type="entry name" value="PyrC_classI_B"/>
    <property type="match status" value="1"/>
</dbReference>
<reference evidence="8 9" key="1">
    <citation type="submission" date="2019-03" db="EMBL/GenBank/DDBJ databases">
        <title>Genomic Encyclopedia of Type Strains, Phase III (KMG-III): the genomes of soil and plant-associated and newly described type strains.</title>
        <authorList>
            <person name="Whitman W."/>
        </authorList>
    </citation>
    <scope>NUCLEOTIDE SEQUENCE [LARGE SCALE GENOMIC DNA]</scope>
    <source>
        <strain evidence="8 9">CGMCC 1.7660</strain>
    </source>
</reference>
<dbReference type="Pfam" id="PF12890">
    <property type="entry name" value="DHOase"/>
    <property type="match status" value="1"/>
</dbReference>
<feature type="binding site" evidence="6">
    <location>
        <position position="325"/>
    </location>
    <ligand>
        <name>substrate</name>
    </ligand>
</feature>
<protein>
    <recommendedName>
        <fullName evidence="6">Dihydroorotase</fullName>
        <shortName evidence="6">DHOase</shortName>
        <ecNumber evidence="6">3.5.2.3</ecNumber>
    </recommendedName>
</protein>
<evidence type="ECO:0000256" key="6">
    <source>
        <dbReference type="HAMAP-Rule" id="MF_00220"/>
    </source>
</evidence>
<feature type="domain" description="Dihydroorotase catalytic" evidence="7">
    <location>
        <begin position="65"/>
        <end position="251"/>
    </location>
</feature>
<dbReference type="UniPathway" id="UPA00070">
    <property type="reaction ID" value="UER00117"/>
</dbReference>
<proteinExistence type="inferred from homology"/>
<feature type="binding site" evidence="6">
    <location>
        <position position="321"/>
    </location>
    <ligand>
        <name>Zn(2+)</name>
        <dbReference type="ChEBI" id="CHEBI:29105"/>
        <label>1</label>
    </ligand>
</feature>
<feature type="binding site" evidence="6">
    <location>
        <position position="195"/>
    </location>
    <ligand>
        <name>Zn(2+)</name>
        <dbReference type="ChEBI" id="CHEBI:29105"/>
        <label>2</label>
    </ligand>
</feature>
<dbReference type="InterPro" id="IPR024403">
    <property type="entry name" value="DHOase_cat"/>
</dbReference>
<dbReference type="GO" id="GO:0006145">
    <property type="term" value="P:purine nucleobase catabolic process"/>
    <property type="evidence" value="ECO:0007669"/>
    <property type="project" value="TreeGrafter"/>
</dbReference>
<feature type="active site" evidence="6">
    <location>
        <position position="321"/>
    </location>
</feature>
<dbReference type="Gene3D" id="3.20.20.140">
    <property type="entry name" value="Metal-dependent hydrolases"/>
    <property type="match status" value="1"/>
</dbReference>
<dbReference type="OrthoDB" id="9803027at2"/>
<keyword evidence="5 6" id="KW-0665">Pyrimidine biosynthesis</keyword>
<dbReference type="RefSeq" id="WP_133614354.1">
    <property type="nucleotide sequence ID" value="NZ_SNYW01000010.1"/>
</dbReference>
<dbReference type="InterPro" id="IPR032466">
    <property type="entry name" value="Metal_Hydrolase"/>
</dbReference>
<evidence type="ECO:0000256" key="4">
    <source>
        <dbReference type="ARBA" id="ARBA00022801"/>
    </source>
</evidence>
<dbReference type="SUPFAM" id="SSF51556">
    <property type="entry name" value="Metallo-dependent hydrolases"/>
    <property type="match status" value="1"/>
</dbReference>
<dbReference type="PANTHER" id="PTHR43668">
    <property type="entry name" value="ALLANTOINASE"/>
    <property type="match status" value="1"/>
</dbReference>
<dbReference type="Proteomes" id="UP000295783">
    <property type="component" value="Unassembled WGS sequence"/>
</dbReference>
<dbReference type="Gene3D" id="2.30.40.10">
    <property type="entry name" value="Urease, subunit C, domain 1"/>
    <property type="match status" value="1"/>
</dbReference>
<keyword evidence="3 6" id="KW-0479">Metal-binding</keyword>
<dbReference type="GO" id="GO:0044205">
    <property type="term" value="P:'de novo' UMP biosynthetic process"/>
    <property type="evidence" value="ECO:0007669"/>
    <property type="project" value="UniProtKB-UniRule"/>
</dbReference>
<dbReference type="SUPFAM" id="SSF51338">
    <property type="entry name" value="Composite domain of metallo-dependent hydrolases"/>
    <property type="match status" value="1"/>
</dbReference>
<keyword evidence="6" id="KW-0862">Zinc</keyword>
<comment type="pathway">
    <text evidence="6">Pyrimidine metabolism; UMP biosynthesis via de novo pathway; (S)-dihydroorotate from bicarbonate: step 3/3.</text>
</comment>
<comment type="similarity">
    <text evidence="2 6">Belongs to the metallo-dependent hydrolases superfamily. DHOase family. Class I DHOase subfamily.</text>
</comment>
<dbReference type="GO" id="GO:0005737">
    <property type="term" value="C:cytoplasm"/>
    <property type="evidence" value="ECO:0007669"/>
    <property type="project" value="TreeGrafter"/>
</dbReference>
<comment type="catalytic activity">
    <reaction evidence="6">
        <text>(S)-dihydroorotate + H2O = N-carbamoyl-L-aspartate + H(+)</text>
        <dbReference type="Rhea" id="RHEA:24296"/>
        <dbReference type="ChEBI" id="CHEBI:15377"/>
        <dbReference type="ChEBI" id="CHEBI:15378"/>
        <dbReference type="ChEBI" id="CHEBI:30864"/>
        <dbReference type="ChEBI" id="CHEBI:32814"/>
        <dbReference type="EC" id="3.5.2.3"/>
    </reaction>
</comment>
<comment type="caution">
    <text evidence="6">Lacks conserved residue(s) required for the propagation of feature annotation.</text>
</comment>
<evidence type="ECO:0000256" key="5">
    <source>
        <dbReference type="ARBA" id="ARBA00022975"/>
    </source>
</evidence>
<evidence type="ECO:0000256" key="3">
    <source>
        <dbReference type="ARBA" id="ARBA00022723"/>
    </source>
</evidence>
<dbReference type="InterPro" id="IPR004722">
    <property type="entry name" value="DHOase"/>
</dbReference>
<dbReference type="CDD" id="cd01317">
    <property type="entry name" value="DHOase_IIa"/>
    <property type="match status" value="1"/>
</dbReference>
<evidence type="ECO:0000256" key="2">
    <source>
        <dbReference type="ARBA" id="ARBA00010286"/>
    </source>
</evidence>
<dbReference type="PROSITE" id="PS00483">
    <property type="entry name" value="DIHYDROOROTASE_2"/>
    <property type="match status" value="1"/>
</dbReference>
<dbReference type="EC" id="3.5.2.3" evidence="6"/>
<evidence type="ECO:0000259" key="7">
    <source>
        <dbReference type="Pfam" id="PF12890"/>
    </source>
</evidence>
<name>A0A4R6WQV2_9PROT</name>
<dbReference type="PANTHER" id="PTHR43668:SF2">
    <property type="entry name" value="ALLANTOINASE"/>
    <property type="match status" value="1"/>
</dbReference>
<comment type="cofactor">
    <cofactor evidence="6">
        <name>Zn(2+)</name>
        <dbReference type="ChEBI" id="CHEBI:29105"/>
    </cofactor>
    <text evidence="6">Binds 2 Zn(2+) ions per subunit.</text>
</comment>
<feature type="binding site" evidence="6">
    <location>
        <position position="110"/>
    </location>
    <ligand>
        <name>substrate</name>
    </ligand>
</feature>
<evidence type="ECO:0000313" key="9">
    <source>
        <dbReference type="Proteomes" id="UP000295783"/>
    </source>
</evidence>
<accession>A0A4R6WQV2</accession>
<dbReference type="GO" id="GO:0004151">
    <property type="term" value="F:dihydroorotase activity"/>
    <property type="evidence" value="ECO:0007669"/>
    <property type="project" value="UniProtKB-UniRule"/>
</dbReference>
<dbReference type="AlphaFoldDB" id="A0A4R6WQV2"/>
<organism evidence="8 9">
    <name type="scientific">Dongia mobilis</name>
    <dbReference type="NCBI Taxonomy" id="578943"/>
    <lineage>
        <taxon>Bacteria</taxon>
        <taxon>Pseudomonadati</taxon>
        <taxon>Pseudomonadota</taxon>
        <taxon>Alphaproteobacteria</taxon>
        <taxon>Rhodospirillales</taxon>
        <taxon>Dongiaceae</taxon>
        <taxon>Dongia</taxon>
    </lineage>
</organism>
<dbReference type="GO" id="GO:0008270">
    <property type="term" value="F:zinc ion binding"/>
    <property type="evidence" value="ECO:0007669"/>
    <property type="project" value="UniProtKB-UniRule"/>
</dbReference>
<evidence type="ECO:0000313" key="8">
    <source>
        <dbReference type="EMBL" id="TDQ81028.1"/>
    </source>
</evidence>
<comment type="caution">
    <text evidence="8">The sequence shown here is derived from an EMBL/GenBank/DDBJ whole genome shotgun (WGS) entry which is preliminary data.</text>
</comment>
<feature type="binding site" evidence="6">
    <location>
        <position position="248"/>
    </location>
    <ligand>
        <name>Zn(2+)</name>
        <dbReference type="ChEBI" id="CHEBI:29105"/>
        <label>2</label>
    </ligand>
</feature>
<keyword evidence="9" id="KW-1185">Reference proteome</keyword>
<gene>
    <name evidence="6" type="primary">pyrC</name>
    <name evidence="8" type="ORF">A8950_2898</name>
</gene>
<keyword evidence="4 6" id="KW-0378">Hydrolase</keyword>
<dbReference type="InterPro" id="IPR011059">
    <property type="entry name" value="Metal-dep_hydrolase_composite"/>
</dbReference>
<dbReference type="InterPro" id="IPR002195">
    <property type="entry name" value="Dihydroorotase_CS"/>
</dbReference>
<dbReference type="EMBL" id="SNYW01000010">
    <property type="protein sequence ID" value="TDQ81028.1"/>
    <property type="molecule type" value="Genomic_DNA"/>
</dbReference>
<sequence>MSAAPKTPKKPARPLVLLNARIVDPAGNHDERGGILVLDEKIAAIGPEVTRDNAPTEAEVIDCGGNVLAPGLVDMRVQLREPGDEHQETIDTGSLAASAGGVTSMVCLPNTNPIIDDVAGVEYIARRARETKRAKIYCYGALTQGLEGKDLVEMGLLAECGALGFTDALQAVADVMVMRRALTYARNFDLLIVQHPEEPRLAAGGAMNNGELATRLGLPGIPACAEVMMIERDLHLVRMSGARYHVAHVSTAAAVEAIRRAKQEGLRVTCDTAPPYFSLNENEIGDYRTFARLSPPLRGESDRRAIAAAIAEGVIDCIASDHAPHDVESKRVPFVQAAAGIVGLETLLPVSLELYHKGSVSLLHLLKCLTSRPAEILGLPQGRIAKGAPADLVLIDLDRPHRVDVAGFRSKSKNSPYDGRPVQGMVLRTFVDGRQVFGQQVFAQQGRN</sequence>